<dbReference type="STRING" id="1903952.BIT28_09100"/>
<evidence type="ECO:0000256" key="1">
    <source>
        <dbReference type="ARBA" id="ARBA00023118"/>
    </source>
</evidence>
<dbReference type="OrthoDB" id="5504557at2"/>
<dbReference type="PANTHER" id="PTHR35579">
    <property type="entry name" value="CRISPR SYSTEM CMS ENDORIBONUCLEASE CSM3"/>
    <property type="match status" value="1"/>
</dbReference>
<reference evidence="3 4" key="1">
    <citation type="submission" date="2016-09" db="EMBL/GenBank/DDBJ databases">
        <title>Photobacterium proteolyticum sp. nov. a protease producing bacterium isolated from ocean sediments of Laizhou Bay.</title>
        <authorList>
            <person name="Li Y."/>
        </authorList>
    </citation>
    <scope>NUCLEOTIDE SEQUENCE [LARGE SCALE GENOMIC DNA]</scope>
    <source>
        <strain evidence="3 4">13-12</strain>
    </source>
</reference>
<dbReference type="InterPro" id="IPR052216">
    <property type="entry name" value="CRISPR_Csm3_endoribonuclease"/>
</dbReference>
<dbReference type="Proteomes" id="UP000186905">
    <property type="component" value="Unassembled WGS sequence"/>
</dbReference>
<name>A0A1Q9GIR9_9GAMM</name>
<dbReference type="EMBL" id="MJIL01000084">
    <property type="protein sequence ID" value="OLQ74325.1"/>
    <property type="molecule type" value="Genomic_DNA"/>
</dbReference>
<organism evidence="3 4">
    <name type="scientific">Photobacterium proteolyticum</name>
    <dbReference type="NCBI Taxonomy" id="1903952"/>
    <lineage>
        <taxon>Bacteria</taxon>
        <taxon>Pseudomonadati</taxon>
        <taxon>Pseudomonadota</taxon>
        <taxon>Gammaproteobacteria</taxon>
        <taxon>Vibrionales</taxon>
        <taxon>Vibrionaceae</taxon>
        <taxon>Photobacterium</taxon>
    </lineage>
</organism>
<sequence>MSTLYLKFELCSDWHIGNGKEAGAYADAMVLKDAHGLPYLPGKGIKGLLKEAFSLCAKNQWFGDNSDALVNQLFGVEEYSGVEAQGMLQISSGRLSDGEQAYFIQHPDAKRYLYRVVQSTAIDHESGVALKGSLRSMEVVVPLVLEAEVTMNTAHPSYAASGLTEELFSRYLSEAVTMITSLGAKRHRGLGQVMVSVQPNSGE</sequence>
<dbReference type="CDD" id="cd09726">
    <property type="entry name" value="RAMP_I_III"/>
    <property type="match status" value="1"/>
</dbReference>
<dbReference type="RefSeq" id="WP_075765805.1">
    <property type="nucleotide sequence ID" value="NZ_MJIL01000084.1"/>
</dbReference>
<dbReference type="Pfam" id="PF03787">
    <property type="entry name" value="RAMPs"/>
    <property type="match status" value="1"/>
</dbReference>
<evidence type="ECO:0000313" key="3">
    <source>
        <dbReference type="EMBL" id="OLQ74325.1"/>
    </source>
</evidence>
<dbReference type="InterPro" id="IPR005537">
    <property type="entry name" value="RAMP_III_fam"/>
</dbReference>
<proteinExistence type="predicted"/>
<dbReference type="PANTHER" id="PTHR35579:SF3">
    <property type="entry name" value="CRISPR SYSTEM CMS ENDORIBONUCLEASE CSM3"/>
    <property type="match status" value="1"/>
</dbReference>
<evidence type="ECO:0000259" key="2">
    <source>
        <dbReference type="Pfam" id="PF03787"/>
    </source>
</evidence>
<dbReference type="GO" id="GO:0051607">
    <property type="term" value="P:defense response to virus"/>
    <property type="evidence" value="ECO:0007669"/>
    <property type="project" value="UniProtKB-KW"/>
</dbReference>
<keyword evidence="4" id="KW-1185">Reference proteome</keyword>
<gene>
    <name evidence="3" type="ORF">BIT28_09100</name>
</gene>
<accession>A0A1Q9GIR9</accession>
<keyword evidence="1" id="KW-0051">Antiviral defense</keyword>
<evidence type="ECO:0000313" key="4">
    <source>
        <dbReference type="Proteomes" id="UP000186905"/>
    </source>
</evidence>
<protein>
    <recommendedName>
        <fullName evidence="2">CRISPR type III-associated protein domain-containing protein</fullName>
    </recommendedName>
</protein>
<feature type="domain" description="CRISPR type III-associated protein" evidence="2">
    <location>
        <begin position="7"/>
        <end position="193"/>
    </location>
</feature>
<dbReference type="AlphaFoldDB" id="A0A1Q9GIR9"/>
<comment type="caution">
    <text evidence="3">The sequence shown here is derived from an EMBL/GenBank/DDBJ whole genome shotgun (WGS) entry which is preliminary data.</text>
</comment>